<evidence type="ECO:0000313" key="2">
    <source>
        <dbReference type="EMBL" id="TQV94099.1"/>
    </source>
</evidence>
<dbReference type="AlphaFoldDB" id="A0A545UX98"/>
<name>A0A545UX98_9HYPO</name>
<evidence type="ECO:0000256" key="1">
    <source>
        <dbReference type="SAM" id="MobiDB-lite"/>
    </source>
</evidence>
<feature type="region of interest" description="Disordered" evidence="1">
    <location>
        <begin position="35"/>
        <end position="67"/>
    </location>
</feature>
<dbReference type="EMBL" id="SPUK01000010">
    <property type="protein sequence ID" value="TQV94099.1"/>
    <property type="molecule type" value="Genomic_DNA"/>
</dbReference>
<sequence>MAVPQFPTAKKLCCPISPAVAPGCDRLRAAPANHWLDASSSSGPSGPPPSHLFKPLSRQHLAGNSSQ</sequence>
<protein>
    <submittedName>
        <fullName evidence="2">Uncharacterized protein</fullName>
    </submittedName>
</protein>
<keyword evidence="3" id="KW-1185">Reference proteome</keyword>
<organism evidence="2 3">
    <name type="scientific">Cordyceps javanica</name>
    <dbReference type="NCBI Taxonomy" id="43265"/>
    <lineage>
        <taxon>Eukaryota</taxon>
        <taxon>Fungi</taxon>
        <taxon>Dikarya</taxon>
        <taxon>Ascomycota</taxon>
        <taxon>Pezizomycotina</taxon>
        <taxon>Sordariomycetes</taxon>
        <taxon>Hypocreomycetidae</taxon>
        <taxon>Hypocreales</taxon>
        <taxon>Cordycipitaceae</taxon>
        <taxon>Cordyceps</taxon>
    </lineage>
</organism>
<proteinExistence type="predicted"/>
<dbReference type="Proteomes" id="UP000315783">
    <property type="component" value="Unassembled WGS sequence"/>
</dbReference>
<reference evidence="2 3" key="1">
    <citation type="journal article" date="2019" name="Appl. Microbiol. Biotechnol.">
        <title>Genome sequence of Isaria javanica and comparative genome analysis insights into family S53 peptidase evolution in fungal entomopathogens.</title>
        <authorList>
            <person name="Lin R."/>
            <person name="Zhang X."/>
            <person name="Xin B."/>
            <person name="Zou M."/>
            <person name="Gao Y."/>
            <person name="Qin F."/>
            <person name="Hu Q."/>
            <person name="Xie B."/>
            <person name="Cheng X."/>
        </authorList>
    </citation>
    <scope>NUCLEOTIDE SEQUENCE [LARGE SCALE GENOMIC DNA]</scope>
    <source>
        <strain evidence="2 3">IJ1G</strain>
    </source>
</reference>
<gene>
    <name evidence="2" type="ORF">IF1G_06978</name>
</gene>
<evidence type="ECO:0000313" key="3">
    <source>
        <dbReference type="Proteomes" id="UP000315783"/>
    </source>
</evidence>
<comment type="caution">
    <text evidence="2">The sequence shown here is derived from an EMBL/GenBank/DDBJ whole genome shotgun (WGS) entry which is preliminary data.</text>
</comment>
<accession>A0A545UX98</accession>